<name>A0A1W9NZQ7_UNCC3</name>
<dbReference type="InterPro" id="IPR008991">
    <property type="entry name" value="Translation_prot_SH3-like_sf"/>
</dbReference>
<dbReference type="GO" id="GO:1990904">
    <property type="term" value="C:ribonucleoprotein complex"/>
    <property type="evidence" value="ECO:0007669"/>
    <property type="project" value="UniProtKB-KW"/>
</dbReference>
<evidence type="ECO:0000259" key="6">
    <source>
        <dbReference type="SMART" id="SM00739"/>
    </source>
</evidence>
<keyword evidence="5" id="KW-0694">RNA-binding</keyword>
<dbReference type="PANTHER" id="PTHR12903">
    <property type="entry name" value="MITOCHONDRIAL RIBOSOMAL PROTEIN L24"/>
    <property type="match status" value="1"/>
</dbReference>
<keyword evidence="3 5" id="KW-0687">Ribonucleoprotein</keyword>
<gene>
    <name evidence="5" type="primary">rplX</name>
    <name evidence="7" type="ORF">B5M47_00570</name>
</gene>
<evidence type="ECO:0000256" key="1">
    <source>
        <dbReference type="ARBA" id="ARBA00010618"/>
    </source>
</evidence>
<dbReference type="GO" id="GO:0019843">
    <property type="term" value="F:rRNA binding"/>
    <property type="evidence" value="ECO:0007669"/>
    <property type="project" value="UniProtKB-UniRule"/>
</dbReference>
<dbReference type="InterPro" id="IPR003256">
    <property type="entry name" value="Ribosomal_uL24"/>
</dbReference>
<organism evidence="7 8">
    <name type="scientific">candidate division CPR3 bacterium 4484_211</name>
    <dbReference type="NCBI Taxonomy" id="1968527"/>
    <lineage>
        <taxon>Bacteria</taxon>
        <taxon>Bacteria division CPR3</taxon>
    </lineage>
</organism>
<comment type="similarity">
    <text evidence="1 5">Belongs to the universal ribosomal protein uL24 family.</text>
</comment>
<dbReference type="InterPro" id="IPR041988">
    <property type="entry name" value="Ribosomal_uL24_KOW"/>
</dbReference>
<evidence type="ECO:0000313" key="7">
    <source>
        <dbReference type="EMBL" id="OQX51480.1"/>
    </source>
</evidence>
<dbReference type="CDD" id="cd06089">
    <property type="entry name" value="KOW_RPL26"/>
    <property type="match status" value="1"/>
</dbReference>
<evidence type="ECO:0000256" key="3">
    <source>
        <dbReference type="ARBA" id="ARBA00023274"/>
    </source>
</evidence>
<keyword evidence="2 5" id="KW-0689">Ribosomal protein</keyword>
<evidence type="ECO:0000256" key="2">
    <source>
        <dbReference type="ARBA" id="ARBA00022980"/>
    </source>
</evidence>
<dbReference type="SUPFAM" id="SSF50104">
    <property type="entry name" value="Translation proteins SH3-like domain"/>
    <property type="match status" value="1"/>
</dbReference>
<dbReference type="STRING" id="1968527.B5M47_00570"/>
<dbReference type="InterPro" id="IPR057264">
    <property type="entry name" value="Ribosomal_uL24_C"/>
</dbReference>
<evidence type="ECO:0000256" key="4">
    <source>
        <dbReference type="ARBA" id="ARBA00035206"/>
    </source>
</evidence>
<proteinExistence type="inferred from homology"/>
<dbReference type="InterPro" id="IPR014722">
    <property type="entry name" value="Rib_uL2_dom2"/>
</dbReference>
<dbReference type="NCBIfam" id="TIGR01079">
    <property type="entry name" value="rplX_bact"/>
    <property type="match status" value="1"/>
</dbReference>
<keyword evidence="5" id="KW-0699">rRNA-binding</keyword>
<comment type="subunit">
    <text evidence="5">Part of the 50S ribosomal subunit.</text>
</comment>
<protein>
    <recommendedName>
        <fullName evidence="4 5">Large ribosomal subunit protein uL24</fullName>
    </recommendedName>
</protein>
<dbReference type="GO" id="GO:0006412">
    <property type="term" value="P:translation"/>
    <property type="evidence" value="ECO:0007669"/>
    <property type="project" value="UniProtKB-UniRule"/>
</dbReference>
<comment type="function">
    <text evidence="5">One of two assembly initiator proteins, it binds directly to the 5'-end of the 23S rRNA, where it nucleates assembly of the 50S subunit.</text>
</comment>
<dbReference type="GO" id="GO:0005840">
    <property type="term" value="C:ribosome"/>
    <property type="evidence" value="ECO:0007669"/>
    <property type="project" value="UniProtKB-KW"/>
</dbReference>
<dbReference type="GO" id="GO:0003735">
    <property type="term" value="F:structural constituent of ribosome"/>
    <property type="evidence" value="ECO:0007669"/>
    <property type="project" value="InterPro"/>
</dbReference>
<comment type="function">
    <text evidence="5">One of the proteins that surrounds the polypeptide exit tunnel on the outside of the subunit.</text>
</comment>
<dbReference type="Pfam" id="PF17136">
    <property type="entry name" value="ribosomal_L24"/>
    <property type="match status" value="1"/>
</dbReference>
<sequence length="102" mass="11384">MKIKKGDKVEVISGNAAGRQGVVERVLPRLRKVVISGVNVVKKHVRQKSQQKPGGIISIAKPFDVSKVMLVCPSCKAKTRVGYRIKRKEKFRVCKKCKAIIE</sequence>
<evidence type="ECO:0000256" key="5">
    <source>
        <dbReference type="HAMAP-Rule" id="MF_01326"/>
    </source>
</evidence>
<dbReference type="HAMAP" id="MF_01326_B">
    <property type="entry name" value="Ribosomal_uL24_B"/>
    <property type="match status" value="1"/>
</dbReference>
<dbReference type="EMBL" id="MZGJ01000003">
    <property type="protein sequence ID" value="OQX51480.1"/>
    <property type="molecule type" value="Genomic_DNA"/>
</dbReference>
<reference evidence="8" key="1">
    <citation type="submission" date="2017-03" db="EMBL/GenBank/DDBJ databases">
        <title>Novel pathways for hydrocarbon cycling and metabolic interdependencies in hydrothermal sediment communities.</title>
        <authorList>
            <person name="Dombrowski N."/>
            <person name="Seitz K."/>
            <person name="Teske A."/>
            <person name="Baker B."/>
        </authorList>
    </citation>
    <scope>NUCLEOTIDE SEQUENCE [LARGE SCALE GENOMIC DNA]</scope>
</reference>
<dbReference type="Gene3D" id="2.30.30.30">
    <property type="match status" value="1"/>
</dbReference>
<dbReference type="PROSITE" id="PS01108">
    <property type="entry name" value="RIBOSOMAL_L24"/>
    <property type="match status" value="1"/>
</dbReference>
<dbReference type="AlphaFoldDB" id="A0A1W9NZQ7"/>
<dbReference type="Proteomes" id="UP000192520">
    <property type="component" value="Unassembled WGS sequence"/>
</dbReference>
<dbReference type="InterPro" id="IPR005825">
    <property type="entry name" value="Ribosomal_uL24_CS"/>
</dbReference>
<accession>A0A1W9NZQ7</accession>
<dbReference type="SMART" id="SM00739">
    <property type="entry name" value="KOW"/>
    <property type="match status" value="1"/>
</dbReference>
<evidence type="ECO:0000313" key="8">
    <source>
        <dbReference type="Proteomes" id="UP000192520"/>
    </source>
</evidence>
<feature type="domain" description="KOW" evidence="6">
    <location>
        <begin position="2"/>
        <end position="29"/>
    </location>
</feature>
<dbReference type="InterPro" id="IPR005824">
    <property type="entry name" value="KOW"/>
</dbReference>
<comment type="caution">
    <text evidence="7">The sequence shown here is derived from an EMBL/GenBank/DDBJ whole genome shotgun (WGS) entry which is preliminary data.</text>
</comment>